<dbReference type="Pfam" id="PF04233">
    <property type="entry name" value="Phage_Mu_F"/>
    <property type="match status" value="1"/>
</dbReference>
<dbReference type="Proteomes" id="UP001172645">
    <property type="component" value="Unassembled WGS sequence"/>
</dbReference>
<reference evidence="2" key="1">
    <citation type="submission" date="2023-06" db="EMBL/GenBank/DDBJ databases">
        <title>Phylogenetic Diversity of Rhizobium strains.</title>
        <authorList>
            <person name="Moura F.T."/>
            <person name="Helene L.C.F."/>
            <person name="Hungria M."/>
        </authorList>
    </citation>
    <scope>NUCLEOTIDE SEQUENCE</scope>
    <source>
        <strain evidence="2">CCGE526</strain>
    </source>
</reference>
<feature type="domain" description="Phage head morphogenesis" evidence="1">
    <location>
        <begin position="107"/>
        <end position="224"/>
    </location>
</feature>
<evidence type="ECO:0000313" key="2">
    <source>
        <dbReference type="EMBL" id="MDL2401261.1"/>
    </source>
</evidence>
<dbReference type="RefSeq" id="WP_285870453.1">
    <property type="nucleotide sequence ID" value="NZ_JARFYM010000017.1"/>
</dbReference>
<proteinExistence type="predicted"/>
<evidence type="ECO:0000259" key="1">
    <source>
        <dbReference type="Pfam" id="PF04233"/>
    </source>
</evidence>
<gene>
    <name evidence="2" type="ORF">PY649_20350</name>
</gene>
<keyword evidence="3" id="KW-1185">Reference proteome</keyword>
<evidence type="ECO:0000313" key="3">
    <source>
        <dbReference type="Proteomes" id="UP001172645"/>
    </source>
</evidence>
<dbReference type="InterPro" id="IPR006528">
    <property type="entry name" value="Phage_head_morphogenesis_dom"/>
</dbReference>
<sequence length="416" mass="45767">MIGAPQTLVGRFAATVARLGRKNASTGFESTLKSILPVDPRPFARIISRHASDDGIASAFDQPFEEAIAFLKQKTATPTESYRDVWDAAHSKMFMVAGANSKALVEDFQASIQKALETGSTLEDFRKDFDAIVKKHGWSYNGDRGWRTDVIFDTNMRTAYAAGRYAQMTEPDTLATFPNWQYNHSGSLHPRVQHLAWNGQIWPANDPIWGKIYPPNGYHCGCFVVPLSAAGMRRAGKTRPDRVPDLDQLGTDQPLGIDPSFAYNPGKAWLDQTAPGPKAVSADAVNIAAFVRSSLKGKWPDGAWTPVAIASKSIAADLDVPVNTEVRLSADTIRSHVKHAIATADAYGVLPKWLAEHGRLVKDAQGRWSFVGEYYDGKLYQAGVKVVKRPDGKDQIYLVSLRRTNDNAVRRLLGKV</sequence>
<dbReference type="EMBL" id="JARFYM010000017">
    <property type="protein sequence ID" value="MDL2401261.1"/>
    <property type="molecule type" value="Genomic_DNA"/>
</dbReference>
<protein>
    <submittedName>
        <fullName evidence="2">Phage minor head protein</fullName>
    </submittedName>
</protein>
<name>A0ABT7JYA3_9HYPH</name>
<accession>A0ABT7JYA3</accession>
<organism evidence="2 3">
    <name type="scientific">Rhizobium mayense</name>
    <dbReference type="NCBI Taxonomy" id="1312184"/>
    <lineage>
        <taxon>Bacteria</taxon>
        <taxon>Pseudomonadati</taxon>
        <taxon>Pseudomonadota</taxon>
        <taxon>Alphaproteobacteria</taxon>
        <taxon>Hyphomicrobiales</taxon>
        <taxon>Rhizobiaceae</taxon>
        <taxon>Rhizobium/Agrobacterium group</taxon>
        <taxon>Rhizobium</taxon>
    </lineage>
</organism>
<comment type="caution">
    <text evidence="2">The sequence shown here is derived from an EMBL/GenBank/DDBJ whole genome shotgun (WGS) entry which is preliminary data.</text>
</comment>